<feature type="domain" description="AB hydrolase-1" evidence="1">
    <location>
        <begin position="136"/>
        <end position="406"/>
    </location>
</feature>
<gene>
    <name evidence="2" type="ORF">PDIGIT_LOCUS2252</name>
</gene>
<comment type="caution">
    <text evidence="2">The sequence shown here is derived from an EMBL/GenBank/DDBJ whole genome shotgun (WGS) entry which is preliminary data.</text>
</comment>
<dbReference type="EMBL" id="CAOQHR010000001">
    <property type="protein sequence ID" value="CAI6284645.1"/>
    <property type="molecule type" value="Genomic_DNA"/>
</dbReference>
<name>A0A9W4U7R8_9PLEO</name>
<dbReference type="InterPro" id="IPR050266">
    <property type="entry name" value="AB_hydrolase_sf"/>
</dbReference>
<reference evidence="2" key="1">
    <citation type="submission" date="2023-01" db="EMBL/GenBank/DDBJ databases">
        <authorList>
            <person name="Van Ghelder C."/>
            <person name="Rancurel C."/>
        </authorList>
    </citation>
    <scope>NUCLEOTIDE SEQUENCE</scope>
    <source>
        <strain evidence="2">CNCM I-4278</strain>
    </source>
</reference>
<evidence type="ECO:0000259" key="1">
    <source>
        <dbReference type="Pfam" id="PF12697"/>
    </source>
</evidence>
<sequence length="419" mass="45137">MSVSDVPLLPSSSPHLSYALPTMKSHSSTLIAALALCHQSLSSPTYQTAPDHPSNGICTDYKIEKTIDFAELQWTDPPFKTSFDVVDLYARMASKDPAVFRPFAETPRNVSKTYEISATFCRPKNGTDAGEKTVLVATHGAGFDRRYWASSYLPEKYSFVYHSLEAGYPVFYYDRAGVGASSRTLNYTAQPEPQIQLLASMVRDIRGGQYTDSIKASKIVLVGHSFGSFVSTGLLNKFPDLADAAVLTGIAFPNPSDIVNILGKYALTVFGGRLISDVPSSSLPANADSFDDSHVAFGDIYSYAQAFLHHPQTAPDVAVANYTFSITQPLPVSEFASLGNIDLRAPDFAGKVLITAGQYDVLCGGDCYATFDAGVQNTTIFSNEGAVVETFVQPGAGHGAVFQEDNGARERIFGFLGSV</sequence>
<dbReference type="AlphaFoldDB" id="A0A9W4U7R8"/>
<dbReference type="InterPro" id="IPR000073">
    <property type="entry name" value="AB_hydrolase_1"/>
</dbReference>
<dbReference type="Proteomes" id="UP001152607">
    <property type="component" value="Unassembled WGS sequence"/>
</dbReference>
<proteinExistence type="predicted"/>
<organism evidence="2 3">
    <name type="scientific">Periconia digitata</name>
    <dbReference type="NCBI Taxonomy" id="1303443"/>
    <lineage>
        <taxon>Eukaryota</taxon>
        <taxon>Fungi</taxon>
        <taxon>Dikarya</taxon>
        <taxon>Ascomycota</taxon>
        <taxon>Pezizomycotina</taxon>
        <taxon>Dothideomycetes</taxon>
        <taxon>Pleosporomycetidae</taxon>
        <taxon>Pleosporales</taxon>
        <taxon>Massarineae</taxon>
        <taxon>Periconiaceae</taxon>
        <taxon>Periconia</taxon>
    </lineage>
</organism>
<dbReference type="OrthoDB" id="190201at2759"/>
<dbReference type="PANTHER" id="PTHR43798">
    <property type="entry name" value="MONOACYLGLYCEROL LIPASE"/>
    <property type="match status" value="1"/>
</dbReference>
<dbReference type="SUPFAM" id="SSF53474">
    <property type="entry name" value="alpha/beta-Hydrolases"/>
    <property type="match status" value="1"/>
</dbReference>
<dbReference type="PANTHER" id="PTHR43798:SF33">
    <property type="entry name" value="HYDROLASE, PUTATIVE (AFU_ORTHOLOGUE AFUA_2G14860)-RELATED"/>
    <property type="match status" value="1"/>
</dbReference>
<dbReference type="Pfam" id="PF12697">
    <property type="entry name" value="Abhydrolase_6"/>
    <property type="match status" value="1"/>
</dbReference>
<dbReference type="GO" id="GO:0016020">
    <property type="term" value="C:membrane"/>
    <property type="evidence" value="ECO:0007669"/>
    <property type="project" value="TreeGrafter"/>
</dbReference>
<dbReference type="Gene3D" id="3.40.50.1820">
    <property type="entry name" value="alpha/beta hydrolase"/>
    <property type="match status" value="1"/>
</dbReference>
<accession>A0A9W4U7R8</accession>
<keyword evidence="3" id="KW-1185">Reference proteome</keyword>
<protein>
    <recommendedName>
        <fullName evidence="1">AB hydrolase-1 domain-containing protein</fullName>
    </recommendedName>
</protein>
<evidence type="ECO:0000313" key="2">
    <source>
        <dbReference type="EMBL" id="CAI6284645.1"/>
    </source>
</evidence>
<evidence type="ECO:0000313" key="3">
    <source>
        <dbReference type="Proteomes" id="UP001152607"/>
    </source>
</evidence>
<dbReference type="InterPro" id="IPR029058">
    <property type="entry name" value="AB_hydrolase_fold"/>
</dbReference>